<dbReference type="EMBL" id="KI546085">
    <property type="protein sequence ID" value="EST46042.1"/>
    <property type="molecule type" value="Genomic_DNA"/>
</dbReference>
<feature type="transmembrane region" description="Helical" evidence="1">
    <location>
        <begin position="116"/>
        <end position="136"/>
    </location>
</feature>
<keyword evidence="1" id="KW-1133">Transmembrane helix</keyword>
<evidence type="ECO:0000313" key="4">
    <source>
        <dbReference type="Proteomes" id="UP000018208"/>
    </source>
</evidence>
<evidence type="ECO:0000256" key="1">
    <source>
        <dbReference type="SAM" id="Phobius"/>
    </source>
</evidence>
<organism evidence="2">
    <name type="scientific">Spironucleus salmonicida</name>
    <dbReference type="NCBI Taxonomy" id="348837"/>
    <lineage>
        <taxon>Eukaryota</taxon>
        <taxon>Metamonada</taxon>
        <taxon>Diplomonadida</taxon>
        <taxon>Hexamitidae</taxon>
        <taxon>Hexamitinae</taxon>
        <taxon>Spironucleus</taxon>
    </lineage>
</organism>
<keyword evidence="1 2" id="KW-0812">Transmembrane</keyword>
<keyword evidence="1" id="KW-0472">Membrane</keyword>
<feature type="transmembrane region" description="Helical" evidence="1">
    <location>
        <begin position="86"/>
        <end position="110"/>
    </location>
</feature>
<keyword evidence="4" id="KW-1185">Reference proteome</keyword>
<dbReference type="AlphaFoldDB" id="V6LMX7"/>
<reference evidence="3" key="2">
    <citation type="submission" date="2020-12" db="EMBL/GenBank/DDBJ databases">
        <title>New Spironucleus salmonicida genome in near-complete chromosomes.</title>
        <authorList>
            <person name="Xu F."/>
            <person name="Kurt Z."/>
            <person name="Jimenez-Gonzalez A."/>
            <person name="Astvaldsson A."/>
            <person name="Andersson J.O."/>
            <person name="Svard S.G."/>
        </authorList>
    </citation>
    <scope>NUCLEOTIDE SEQUENCE</scope>
    <source>
        <strain evidence="3">ATCC 50377</strain>
    </source>
</reference>
<sequence length="142" mass="16352">MQRIYPYADQLHLFEFQHYQTLANSISYGYAISLFYSLLSNSTTVGCAQGKVVNPLTWFIYILTAISVVARSIIVRTVFKSFNPVFLLSTIVISVVPVLPLMVILCFFQVHLIDIFLTIYYLVILVIHNIIIWILFSRVIKL</sequence>
<protein>
    <submittedName>
        <fullName evidence="2">Transmembrane domain-containing protein</fullName>
    </submittedName>
</protein>
<evidence type="ECO:0000313" key="3">
    <source>
        <dbReference type="EMBL" id="KAH0574450.1"/>
    </source>
</evidence>
<dbReference type="Proteomes" id="UP000018208">
    <property type="component" value="Unassembled WGS sequence"/>
</dbReference>
<dbReference type="EMBL" id="AUWU02000004">
    <property type="protein sequence ID" value="KAH0574450.1"/>
    <property type="molecule type" value="Genomic_DNA"/>
</dbReference>
<gene>
    <name evidence="2" type="ORF">SS50377_14030</name>
    <name evidence="3" type="ORF">SS50377_24408</name>
</gene>
<feature type="transmembrane region" description="Helical" evidence="1">
    <location>
        <begin position="58"/>
        <end position="79"/>
    </location>
</feature>
<feature type="transmembrane region" description="Helical" evidence="1">
    <location>
        <begin position="21"/>
        <end position="38"/>
    </location>
</feature>
<name>V6LMX7_9EUKA</name>
<reference evidence="2 3" key="1">
    <citation type="journal article" date="2014" name="PLoS Genet.">
        <title>The Genome of Spironucleus salmonicida Highlights a Fish Pathogen Adapted to Fluctuating Environments.</title>
        <authorList>
            <person name="Xu F."/>
            <person name="Jerlstrom-Hultqvist J."/>
            <person name="Einarsson E."/>
            <person name="Astvaldsson A."/>
            <person name="Svard S.G."/>
            <person name="Andersson J.O."/>
        </authorList>
    </citation>
    <scope>NUCLEOTIDE SEQUENCE</scope>
    <source>
        <strain evidence="3">ATCC 50377</strain>
    </source>
</reference>
<proteinExistence type="predicted"/>
<dbReference type="VEuPathDB" id="GiardiaDB:SS50377_24408"/>
<accession>V6LMX7</accession>
<evidence type="ECO:0000313" key="2">
    <source>
        <dbReference type="EMBL" id="EST46042.1"/>
    </source>
</evidence>